<keyword evidence="4" id="KW-1185">Reference proteome</keyword>
<dbReference type="Proteomes" id="UP000198937">
    <property type="component" value="Unassembled WGS sequence"/>
</dbReference>
<dbReference type="RefSeq" id="WP_091439987.1">
    <property type="nucleotide sequence ID" value="NZ_BMMJ01000014.1"/>
</dbReference>
<dbReference type="STRING" id="683228.GA0070617_3783"/>
<organism evidence="3 4">
    <name type="scientific">Micromonospora yangpuensis</name>
    <dbReference type="NCBI Taxonomy" id="683228"/>
    <lineage>
        <taxon>Bacteria</taxon>
        <taxon>Bacillati</taxon>
        <taxon>Actinomycetota</taxon>
        <taxon>Actinomycetes</taxon>
        <taxon>Micromonosporales</taxon>
        <taxon>Micromonosporaceae</taxon>
        <taxon>Micromonospora</taxon>
    </lineage>
</organism>
<name>A0A1C6UWY8_9ACTN</name>
<reference evidence="3 4" key="1">
    <citation type="submission" date="2016-06" db="EMBL/GenBank/DDBJ databases">
        <authorList>
            <person name="Kjaerup R.B."/>
            <person name="Dalgaard T.S."/>
            <person name="Juul-Madsen H.R."/>
        </authorList>
    </citation>
    <scope>NUCLEOTIDE SEQUENCE [LARGE SCALE GENOMIC DNA]</scope>
    <source>
        <strain evidence="3 4">DSM 45577</strain>
    </source>
</reference>
<dbReference type="InterPro" id="IPR046538">
    <property type="entry name" value="DUF6603"/>
</dbReference>
<evidence type="ECO:0000313" key="3">
    <source>
        <dbReference type="EMBL" id="SCL58319.1"/>
    </source>
</evidence>
<dbReference type="OrthoDB" id="535891at2"/>
<protein>
    <recommendedName>
        <fullName evidence="2">DUF6603 domain-containing protein</fullName>
    </recommendedName>
</protein>
<accession>A0A1C6UWY8</accession>
<proteinExistence type="predicted"/>
<evidence type="ECO:0000259" key="2">
    <source>
        <dbReference type="Pfam" id="PF20248"/>
    </source>
</evidence>
<gene>
    <name evidence="3" type="ORF">GA0070617_3783</name>
</gene>
<evidence type="ECO:0000313" key="4">
    <source>
        <dbReference type="Proteomes" id="UP000198937"/>
    </source>
</evidence>
<dbReference type="EMBL" id="FMIA01000002">
    <property type="protein sequence ID" value="SCL58319.1"/>
    <property type="molecule type" value="Genomic_DNA"/>
</dbReference>
<feature type="region of interest" description="Disordered" evidence="1">
    <location>
        <begin position="767"/>
        <end position="787"/>
    </location>
</feature>
<feature type="domain" description="DUF6603" evidence="2">
    <location>
        <begin position="798"/>
        <end position="1275"/>
    </location>
</feature>
<dbReference type="Pfam" id="PF20248">
    <property type="entry name" value="DUF6603"/>
    <property type="match status" value="1"/>
</dbReference>
<feature type="compositionally biased region" description="Low complexity" evidence="1">
    <location>
        <begin position="769"/>
        <end position="778"/>
    </location>
</feature>
<evidence type="ECO:0000256" key="1">
    <source>
        <dbReference type="SAM" id="MobiDB-lite"/>
    </source>
</evidence>
<sequence length="1496" mass="154964">MNRRDLAVLTAAVDAGTFDLAVDTLPARVAGYLGRFLPTHRITLTAATRPVPGDDTVVSGTGDTAPFAAMSVTIRFTLVAEEVTGIVVTATAGPGWSLADAFPALRGGLLADLRFDGPTLTLDSTLLDGTDPAPAVADVPMAFSGDLRITPAMSLLTLLFPGTAHPVTGTLTMRRVAPTDLPVPTPLVPEVELAGYRGHQLDLGPVTLTDLRYELVGRPQLNVSTIDQEVVAYVRVGGALPVSTADGPAGATRTRSVLVSAMVGGWRQSIRLAADFGPLGPVTMADIAGLLGQSSLTVPFGIDPGAGITLGEVALTVTPGTARPVDRVTATVYTQADWVIVTDLLTLEQIDVNVRVNDPFGSPALGVTVNGLVGIGEEGTLELFADPGTRQLGGHLREGDPPLRIREVYEHFTGGDPTHLPDLAVDAFMAEVALPGSGTEGTSFTGMIEIDGVWAITDGVELRAVSFALDHTSASTTFLAEALFDLHQVSLRVRAGYDPSPQRGWEFAGETGPGQRIPIGGLFDDLASRLGGPALPAPLAGATVENLAMAVSTGAKRLAVTGQARFPVDDTEVALTVAVDTAARSVAGALALAVPVDGGTFHPRLDVHFAQDPTARRLAASYSHATTDPVPELRALVGALSASAAGHVPEGVRLDLRRALFALAAPSTGSATKSYVFGVEVAATLDLAKLPVVGDHLTGATTMGVDPLRVIASTAALVAAEAAALNALLPDTAPRLPTGDLAAGFTVDATVMLGPLTQALAVPVGGRPGVAAPTSGSPGPAPTNPPVRTGDDASWITVQRSFGPLHIARVGLAFRRPPAGGARIALLLDASVTVAGLTLSLTGLTVEVSASAPLSLPTFDLGGIGLSYASGPLRVDGAFRKSTITYEGHSYPAYSGGLQLRTLSFSLGALGAYAQLPAGPSLFAYAFLNGIQGGPPFLSVRGLAAGFGYNRRFIAPEIAAVATFPLVIDAISGPPPGTTLADELRILDDYLPPSVGDYFLALGLRLNSFEMVDSFVLVAASLGHRFELDVLGLSTVVLPAPEPAASPVPAIAQVQLALRASIVPEDGYLTVVAQLTRASYLLSPDCHLTGGLAFSTWFAGDHAGDFALTAGGYHPHFPVPAHYPNVPRLGFSWQVCEQLSISGGGYFALTPSMLMAGGRVSAVWQDDSLRAAFDASMDFLLSWQPYHYEAALHVGVTASYTFQAFGAHTISVHVGTDVQLWGPDFGGTARIDLDVTSIDITFGAAATSTPTPLTWSRFRDTLLPPREQVVGLSLRADSHRSTPDAAADDLGIADPTGLVLTSSSAVPASSAVRGTGQTALPTGSGRTLFGVGPVDVAVGAVTAVHRIAITHEGTPVEDRFDYTPVRADLPYALWGGRLRAEVTDPALLTDLVTGYEIRPRPAVTPADPAWVDRAHLRAGTPLYTREAIALDPPPRWQVAPDEPAARAATIEQTITAPTVAAARAGVLAALLPSARVDLAGFDTSQFHAIPQVAAHV</sequence>